<feature type="compositionally biased region" description="Basic and acidic residues" evidence="1">
    <location>
        <begin position="78"/>
        <end position="93"/>
    </location>
</feature>
<keyword evidence="3" id="KW-1185">Reference proteome</keyword>
<evidence type="ECO:0000256" key="1">
    <source>
        <dbReference type="SAM" id="MobiDB-lite"/>
    </source>
</evidence>
<dbReference type="AlphaFoldDB" id="A0A2Z7AFH5"/>
<evidence type="ECO:0000313" key="3">
    <source>
        <dbReference type="Proteomes" id="UP000250235"/>
    </source>
</evidence>
<gene>
    <name evidence="2" type="ORF">F511_18139</name>
</gene>
<name>A0A2Z7AFH5_9LAMI</name>
<sequence>MQGISKNHRLSKGFTTDSAVNQKSIISIQCSESSGHIAVGVWELLSHLTCRPSSTKSQSSTQLVPYSLLRGGNYPNEPQDRHKSRSGESRVREPTDTPHFILFSNQHAGTIHHWIKSGIKRHRVKMIYVYAIQYKLTINTQQSHISNSKKSSYQTRLSRLSSQPKHTTVSSHWKYSHAYVKAIKISSIRTLRRSWYNTSAQLTANQQNTLLALLKSRLIAQGQQLIEKTTNKALICQDT</sequence>
<accession>A0A2Z7AFH5</accession>
<protein>
    <submittedName>
        <fullName evidence="2">Uncharacterized protein</fullName>
    </submittedName>
</protein>
<organism evidence="2 3">
    <name type="scientific">Dorcoceras hygrometricum</name>
    <dbReference type="NCBI Taxonomy" id="472368"/>
    <lineage>
        <taxon>Eukaryota</taxon>
        <taxon>Viridiplantae</taxon>
        <taxon>Streptophyta</taxon>
        <taxon>Embryophyta</taxon>
        <taxon>Tracheophyta</taxon>
        <taxon>Spermatophyta</taxon>
        <taxon>Magnoliopsida</taxon>
        <taxon>eudicotyledons</taxon>
        <taxon>Gunneridae</taxon>
        <taxon>Pentapetalae</taxon>
        <taxon>asterids</taxon>
        <taxon>lamiids</taxon>
        <taxon>Lamiales</taxon>
        <taxon>Gesneriaceae</taxon>
        <taxon>Didymocarpoideae</taxon>
        <taxon>Trichosporeae</taxon>
        <taxon>Loxocarpinae</taxon>
        <taxon>Dorcoceras</taxon>
    </lineage>
</organism>
<feature type="region of interest" description="Disordered" evidence="1">
    <location>
        <begin position="67"/>
        <end position="93"/>
    </location>
</feature>
<reference evidence="2 3" key="1">
    <citation type="journal article" date="2015" name="Proc. Natl. Acad. Sci. U.S.A.">
        <title>The resurrection genome of Boea hygrometrica: A blueprint for survival of dehydration.</title>
        <authorList>
            <person name="Xiao L."/>
            <person name="Yang G."/>
            <person name="Zhang L."/>
            <person name="Yang X."/>
            <person name="Zhao S."/>
            <person name="Ji Z."/>
            <person name="Zhou Q."/>
            <person name="Hu M."/>
            <person name="Wang Y."/>
            <person name="Chen M."/>
            <person name="Xu Y."/>
            <person name="Jin H."/>
            <person name="Xiao X."/>
            <person name="Hu G."/>
            <person name="Bao F."/>
            <person name="Hu Y."/>
            <person name="Wan P."/>
            <person name="Li L."/>
            <person name="Deng X."/>
            <person name="Kuang T."/>
            <person name="Xiang C."/>
            <person name="Zhu J.K."/>
            <person name="Oliver M.J."/>
            <person name="He Y."/>
        </authorList>
    </citation>
    <scope>NUCLEOTIDE SEQUENCE [LARGE SCALE GENOMIC DNA]</scope>
    <source>
        <strain evidence="3">cv. XS01</strain>
    </source>
</reference>
<proteinExistence type="predicted"/>
<dbReference type="Proteomes" id="UP000250235">
    <property type="component" value="Unassembled WGS sequence"/>
</dbReference>
<evidence type="ECO:0000313" key="2">
    <source>
        <dbReference type="EMBL" id="KZV17681.1"/>
    </source>
</evidence>
<dbReference type="EMBL" id="KV018103">
    <property type="protein sequence ID" value="KZV17681.1"/>
    <property type="molecule type" value="Genomic_DNA"/>
</dbReference>